<feature type="compositionally biased region" description="Low complexity" evidence="1">
    <location>
        <begin position="187"/>
        <end position="196"/>
    </location>
</feature>
<evidence type="ECO:0000256" key="1">
    <source>
        <dbReference type="SAM" id="MobiDB-lite"/>
    </source>
</evidence>
<dbReference type="Proteomes" id="UP001054857">
    <property type="component" value="Unassembled WGS sequence"/>
</dbReference>
<accession>A0AAD3HSW5</accession>
<evidence type="ECO:0000313" key="2">
    <source>
        <dbReference type="EMBL" id="GFR51395.1"/>
    </source>
</evidence>
<comment type="caution">
    <text evidence="2">The sequence shown here is derived from an EMBL/GenBank/DDBJ whole genome shotgun (WGS) entry which is preliminary data.</text>
</comment>
<keyword evidence="3" id="KW-1185">Reference proteome</keyword>
<evidence type="ECO:0000313" key="3">
    <source>
        <dbReference type="Proteomes" id="UP001054857"/>
    </source>
</evidence>
<organism evidence="2 3">
    <name type="scientific">Astrephomene gubernaculifera</name>
    <dbReference type="NCBI Taxonomy" id="47775"/>
    <lineage>
        <taxon>Eukaryota</taxon>
        <taxon>Viridiplantae</taxon>
        <taxon>Chlorophyta</taxon>
        <taxon>core chlorophytes</taxon>
        <taxon>Chlorophyceae</taxon>
        <taxon>CS clade</taxon>
        <taxon>Chlamydomonadales</taxon>
        <taxon>Astrephomenaceae</taxon>
        <taxon>Astrephomene</taxon>
    </lineage>
</organism>
<feature type="compositionally biased region" description="Gly residues" evidence="1">
    <location>
        <begin position="211"/>
        <end position="221"/>
    </location>
</feature>
<feature type="compositionally biased region" description="Pro residues" evidence="1">
    <location>
        <begin position="225"/>
        <end position="235"/>
    </location>
</feature>
<reference evidence="2 3" key="1">
    <citation type="journal article" date="2021" name="Sci. Rep.">
        <title>Genome sequencing of the multicellular alga Astrephomene provides insights into convergent evolution of germ-soma differentiation.</title>
        <authorList>
            <person name="Yamashita S."/>
            <person name="Yamamoto K."/>
            <person name="Matsuzaki R."/>
            <person name="Suzuki S."/>
            <person name="Yamaguchi H."/>
            <person name="Hirooka S."/>
            <person name="Minakuchi Y."/>
            <person name="Miyagishima S."/>
            <person name="Kawachi M."/>
            <person name="Toyoda A."/>
            <person name="Nozaki H."/>
        </authorList>
    </citation>
    <scope>NUCLEOTIDE SEQUENCE [LARGE SCALE GENOMIC DNA]</scope>
    <source>
        <strain evidence="2 3">NIES-4017</strain>
    </source>
</reference>
<sequence length="465" mass="44241">MQVLFGLRPGERLVASAACWLGAPPLVVTPAAAGAAAAAAAAAGGASSGISSTPSTAAAAAAAAGLTAGDVYGLLSYGSRSEGCLYCTARVLAFSTLLAGDARGATDVTFKIWLKDVREVSRGDSPDRLLVATAAGELFQFQGFAFGERDRICALLNGDPGVVSTPPHVLAASSNGGAVSGGGGGSKQSSPRVSAAGSGGPAGRTAAAAASGGGGGSGGGSATPPGVPPGLPRPPGRTGSFGPNSSAAAATAAAIREAFGSSAAVAGTPPSLLSAAADKAAATVSSSTPAGRKAGRNVAAALAAAEASVVSAAATAAAAAGRGGTGIAAANEVAATIHRAVATAAAATAATAAASNPRAAESGALPLLSTPCFLVSVLRNKEGMLHLYGTRLDFACPSDPGVGRSIPLTSINNVSQRPAGWGEGSGSVLALTVEGDRAPVVFGGIGDALLASLKANISELCFACG</sequence>
<gene>
    <name evidence="2" type="ORF">Agub_g13833</name>
</gene>
<proteinExistence type="predicted"/>
<feature type="region of interest" description="Disordered" evidence="1">
    <location>
        <begin position="167"/>
        <end position="245"/>
    </location>
</feature>
<name>A0AAD3HSW5_9CHLO</name>
<dbReference type="AlphaFoldDB" id="A0AAD3HSW5"/>
<protein>
    <submittedName>
        <fullName evidence="2">Uncharacterized protein</fullName>
    </submittedName>
</protein>
<dbReference type="EMBL" id="BMAR01000049">
    <property type="protein sequence ID" value="GFR51395.1"/>
    <property type="molecule type" value="Genomic_DNA"/>
</dbReference>